<organism evidence="3 4">
    <name type="scientific">Methanosarcina barkeri 227</name>
    <dbReference type="NCBI Taxonomy" id="1434106"/>
    <lineage>
        <taxon>Archaea</taxon>
        <taxon>Methanobacteriati</taxon>
        <taxon>Methanobacteriota</taxon>
        <taxon>Stenosarchaea group</taxon>
        <taxon>Methanomicrobia</taxon>
        <taxon>Methanosarcinales</taxon>
        <taxon>Methanosarcinaceae</taxon>
        <taxon>Methanosarcina</taxon>
    </lineage>
</organism>
<dbReference type="InterPro" id="IPR026450">
    <property type="entry name" value="MAST_dom"/>
</dbReference>
<accession>A0A0E3QYK1</accession>
<protein>
    <recommendedName>
        <fullName evidence="5">Sarcinarray family protein</fullName>
    </recommendedName>
</protein>
<dbReference type="Proteomes" id="UP000033079">
    <property type="component" value="Chromosome"/>
</dbReference>
<proteinExistence type="predicted"/>
<evidence type="ECO:0000313" key="3">
    <source>
        <dbReference type="EMBL" id="AKB56820.1"/>
    </source>
</evidence>
<dbReference type="RefSeq" id="WP_048116871.1">
    <property type="nucleotide sequence ID" value="NZ_CP009530.1"/>
</dbReference>
<keyword evidence="2" id="KW-1133">Transmembrane helix</keyword>
<dbReference type="HOGENOM" id="CLU_086259_0_0_2"/>
<dbReference type="PATRIC" id="fig|1434106.5.peg.364"/>
<reference evidence="3 4" key="1">
    <citation type="submission" date="2014-07" db="EMBL/GenBank/DDBJ databases">
        <title>Methanogenic archaea and the global carbon cycle.</title>
        <authorList>
            <person name="Henriksen J.R."/>
            <person name="Luke J."/>
            <person name="Reinhart S."/>
            <person name="Benedict M.N."/>
            <person name="Youngblut N.D."/>
            <person name="Metcalf M.E."/>
            <person name="Whitaker R.J."/>
            <person name="Metcalf W.W."/>
        </authorList>
    </citation>
    <scope>NUCLEOTIDE SEQUENCE [LARGE SCALE GENOMIC DNA]</scope>
    <source>
        <strain evidence="3 4">227</strain>
    </source>
</reference>
<keyword evidence="2" id="KW-0472">Membrane</keyword>
<feature type="transmembrane region" description="Helical" evidence="2">
    <location>
        <begin position="186"/>
        <end position="205"/>
    </location>
</feature>
<sequence length="210" mass="23307">MRIKIILLGLFTFLILFPSISLASSPYGEMKVYYNEKLLPGSETAKPTLKIGEPFKVSINLTVYQKSEVSVMLSEIGDGDFLILEGFTNKMNRYGSKVMEKNSSETFEWTVKPTNNWAGGSLPVNLVYQINDFETGDILVNSGFTIAYPYISNEYYQGETPTSEQTETENQPTSKKPASENSPSPASAPAFSLITAISALVLVFLRLSRR</sequence>
<evidence type="ECO:0000256" key="1">
    <source>
        <dbReference type="SAM" id="MobiDB-lite"/>
    </source>
</evidence>
<keyword evidence="2" id="KW-0812">Transmembrane</keyword>
<name>A0A0E3QYK1_METBA</name>
<dbReference type="GeneID" id="24799247"/>
<dbReference type="NCBIfam" id="TIGR04209">
    <property type="entry name" value="sarcinarray"/>
    <property type="match status" value="1"/>
</dbReference>
<dbReference type="InterPro" id="IPR026476">
    <property type="entry name" value="Sarcinarray_fam"/>
</dbReference>
<gene>
    <name evidence="3" type="ORF">MSBR2_0304</name>
</gene>
<evidence type="ECO:0000256" key="2">
    <source>
        <dbReference type="SAM" id="Phobius"/>
    </source>
</evidence>
<dbReference type="NCBIfam" id="TIGR04204">
    <property type="entry name" value="MAST_ArtA_sort"/>
    <property type="match status" value="1"/>
</dbReference>
<dbReference type="KEGG" id="mbar:MSBR2_0304"/>
<feature type="region of interest" description="Disordered" evidence="1">
    <location>
        <begin position="158"/>
        <end position="187"/>
    </location>
</feature>
<evidence type="ECO:0008006" key="5">
    <source>
        <dbReference type="Google" id="ProtNLM"/>
    </source>
</evidence>
<evidence type="ECO:0000313" key="4">
    <source>
        <dbReference type="Proteomes" id="UP000033079"/>
    </source>
</evidence>
<feature type="compositionally biased region" description="Polar residues" evidence="1">
    <location>
        <begin position="159"/>
        <end position="176"/>
    </location>
</feature>
<dbReference type="EMBL" id="CP009530">
    <property type="protein sequence ID" value="AKB56820.1"/>
    <property type="molecule type" value="Genomic_DNA"/>
</dbReference>
<dbReference type="AlphaFoldDB" id="A0A0E3QYK1"/>